<proteinExistence type="predicted"/>
<gene>
    <name evidence="1" type="ORF">GCM10008938_37120</name>
</gene>
<dbReference type="Proteomes" id="UP000632222">
    <property type="component" value="Unassembled WGS sequence"/>
</dbReference>
<evidence type="ECO:0000313" key="1">
    <source>
        <dbReference type="EMBL" id="GGJ47721.1"/>
    </source>
</evidence>
<organism evidence="1 2">
    <name type="scientific">Deinococcus roseus</name>
    <dbReference type="NCBI Taxonomy" id="392414"/>
    <lineage>
        <taxon>Bacteria</taxon>
        <taxon>Thermotogati</taxon>
        <taxon>Deinococcota</taxon>
        <taxon>Deinococci</taxon>
        <taxon>Deinococcales</taxon>
        <taxon>Deinococcaceae</taxon>
        <taxon>Deinococcus</taxon>
    </lineage>
</organism>
<evidence type="ECO:0000313" key="2">
    <source>
        <dbReference type="Proteomes" id="UP000632222"/>
    </source>
</evidence>
<comment type="caution">
    <text evidence="1">The sequence shown here is derived from an EMBL/GenBank/DDBJ whole genome shotgun (WGS) entry which is preliminary data.</text>
</comment>
<dbReference type="EMBL" id="BMOD01000018">
    <property type="protein sequence ID" value="GGJ47721.1"/>
    <property type="molecule type" value="Genomic_DNA"/>
</dbReference>
<name>A0ABQ2D8L6_9DEIO</name>
<sequence length="127" mass="14088">MNPLKIFTFDPLIETLKNTDAGPHTHLLTQAHQALEQQKQDLIHWQAQSFEIRSLLGHVLGPLFDLISSHKDHFQQICETGHGTEGEDLLTHLLQLKAHQQGVPVENLMEAEQDASTQGIQVEGGAG</sequence>
<protein>
    <submittedName>
        <fullName evidence="1">Uncharacterized protein</fullName>
    </submittedName>
</protein>
<keyword evidence="2" id="KW-1185">Reference proteome</keyword>
<dbReference type="RefSeq" id="WP_189005242.1">
    <property type="nucleotide sequence ID" value="NZ_BMOD01000018.1"/>
</dbReference>
<accession>A0ABQ2D8L6</accession>
<reference evidence="2" key="1">
    <citation type="journal article" date="2019" name="Int. J. Syst. Evol. Microbiol.">
        <title>The Global Catalogue of Microorganisms (GCM) 10K type strain sequencing project: providing services to taxonomists for standard genome sequencing and annotation.</title>
        <authorList>
            <consortium name="The Broad Institute Genomics Platform"/>
            <consortium name="The Broad Institute Genome Sequencing Center for Infectious Disease"/>
            <person name="Wu L."/>
            <person name="Ma J."/>
        </authorList>
    </citation>
    <scope>NUCLEOTIDE SEQUENCE [LARGE SCALE GENOMIC DNA]</scope>
    <source>
        <strain evidence="2">JCM 14370</strain>
    </source>
</reference>